<accession>A0A812I8Y0</accession>
<name>A0A812I8Y0_9DINO</name>
<reference evidence="2" key="1">
    <citation type="submission" date="2021-02" db="EMBL/GenBank/DDBJ databases">
        <authorList>
            <person name="Dougan E. K."/>
            <person name="Rhodes N."/>
            <person name="Thang M."/>
            <person name="Chan C."/>
        </authorList>
    </citation>
    <scope>NUCLEOTIDE SEQUENCE</scope>
</reference>
<dbReference type="AlphaFoldDB" id="A0A812I8Y0"/>
<evidence type="ECO:0000313" key="2">
    <source>
        <dbReference type="EMBL" id="CAE7022032.1"/>
    </source>
</evidence>
<proteinExistence type="predicted"/>
<feature type="region of interest" description="Disordered" evidence="1">
    <location>
        <begin position="103"/>
        <end position="137"/>
    </location>
</feature>
<dbReference type="Proteomes" id="UP000604046">
    <property type="component" value="Unassembled WGS sequence"/>
</dbReference>
<protein>
    <submittedName>
        <fullName evidence="2">Uncharacterized protein</fullName>
    </submittedName>
</protein>
<keyword evidence="3" id="KW-1185">Reference proteome</keyword>
<sequence length="137" mass="15416">MPHTDTNTADAILLEFVRSFSRRCRWVMIGCDDERQREKLSTGPLKQKYVATLQRYNAAPATLVSTYKGGMPCATYVPPRVAFLMSKGTKGTTRLRHAPRNTVNMPEVEPGRPKVHIRSEPADGDSQVQRCQQDHST</sequence>
<comment type="caution">
    <text evidence="2">The sequence shown here is derived from an EMBL/GenBank/DDBJ whole genome shotgun (WGS) entry which is preliminary data.</text>
</comment>
<gene>
    <name evidence="2" type="ORF">SNAT2548_LOCUS2904</name>
</gene>
<evidence type="ECO:0000256" key="1">
    <source>
        <dbReference type="SAM" id="MobiDB-lite"/>
    </source>
</evidence>
<evidence type="ECO:0000313" key="3">
    <source>
        <dbReference type="Proteomes" id="UP000604046"/>
    </source>
</evidence>
<organism evidence="2 3">
    <name type="scientific">Symbiodinium natans</name>
    <dbReference type="NCBI Taxonomy" id="878477"/>
    <lineage>
        <taxon>Eukaryota</taxon>
        <taxon>Sar</taxon>
        <taxon>Alveolata</taxon>
        <taxon>Dinophyceae</taxon>
        <taxon>Suessiales</taxon>
        <taxon>Symbiodiniaceae</taxon>
        <taxon>Symbiodinium</taxon>
    </lineage>
</organism>
<dbReference type="EMBL" id="CAJNDS010000174">
    <property type="protein sequence ID" value="CAE7022032.1"/>
    <property type="molecule type" value="Genomic_DNA"/>
</dbReference>
<feature type="compositionally biased region" description="Basic and acidic residues" evidence="1">
    <location>
        <begin position="109"/>
        <end position="121"/>
    </location>
</feature>